<proteinExistence type="predicted"/>
<dbReference type="EMBL" id="JPRD01000005">
    <property type="protein sequence ID" value="KIF54644.1"/>
    <property type="molecule type" value="Genomic_DNA"/>
</dbReference>
<sequence>MKLAMITIISLVSFGAAASTDAELCQQYGKDIASNVQEGQATFLTEMTARTEAGTWGLSMQECNRYIQQAKRDQNFEVADLLNDE</sequence>
<accession>A0A0C1ZF25</accession>
<dbReference type="AlphaFoldDB" id="A0A0C1ZF25"/>
<comment type="caution">
    <text evidence="2">The sequence shown here is derived from an EMBL/GenBank/DDBJ whole genome shotgun (WGS) entry which is preliminary data.</text>
</comment>
<dbReference type="GeneID" id="47100761"/>
<name>A0A0C1ZF25_9VIBR</name>
<dbReference type="Proteomes" id="UP000031586">
    <property type="component" value="Unassembled WGS sequence"/>
</dbReference>
<dbReference type="RefSeq" id="WP_009707326.1">
    <property type="nucleotide sequence ID" value="NZ_BAOH01000027.1"/>
</dbReference>
<organism evidence="2 3">
    <name type="scientific">Vibrio owensii CAIM 1854 = LMG 25443</name>
    <dbReference type="NCBI Taxonomy" id="1229493"/>
    <lineage>
        <taxon>Bacteria</taxon>
        <taxon>Pseudomonadati</taxon>
        <taxon>Pseudomonadota</taxon>
        <taxon>Gammaproteobacteria</taxon>
        <taxon>Vibrionales</taxon>
        <taxon>Vibrionaceae</taxon>
        <taxon>Vibrio</taxon>
    </lineage>
</organism>
<reference evidence="2 3" key="1">
    <citation type="submission" date="2014-07" db="EMBL/GenBank/DDBJ databases">
        <title>Unique and conserved regions in Vibrio harveyi and related species in comparison with the shrimp pathogen Vibrio harveyi CAIM 1792.</title>
        <authorList>
            <person name="Espinoza-Valles I."/>
            <person name="Vora G."/>
            <person name="Leekitcharoenphon P."/>
            <person name="Ussery D."/>
            <person name="Hoj L."/>
            <person name="Gomez-Gil B."/>
        </authorList>
    </citation>
    <scope>NUCLEOTIDE SEQUENCE [LARGE SCALE GENOMIC DNA]</scope>
    <source>
        <strain evidence="3">CAIM 1854 / LMG 25443</strain>
    </source>
</reference>
<dbReference type="PATRIC" id="fig|1229493.5.peg.4288"/>
<feature type="chain" id="PRO_5002161592" evidence="1">
    <location>
        <begin position="19"/>
        <end position="85"/>
    </location>
</feature>
<protein>
    <submittedName>
        <fullName evidence="2">Uncharacterized protein</fullName>
    </submittedName>
</protein>
<keyword evidence="1" id="KW-0732">Signal</keyword>
<evidence type="ECO:0000313" key="2">
    <source>
        <dbReference type="EMBL" id="KIF54644.1"/>
    </source>
</evidence>
<feature type="signal peptide" evidence="1">
    <location>
        <begin position="1"/>
        <end position="18"/>
    </location>
</feature>
<evidence type="ECO:0000313" key="3">
    <source>
        <dbReference type="Proteomes" id="UP000031586"/>
    </source>
</evidence>
<evidence type="ECO:0000256" key="1">
    <source>
        <dbReference type="SAM" id="SignalP"/>
    </source>
</evidence>
<gene>
    <name evidence="2" type="ORF">H735_01550</name>
</gene>